<dbReference type="InterPro" id="IPR030378">
    <property type="entry name" value="G_CP_dom"/>
</dbReference>
<gene>
    <name evidence="6" type="primary">rsgA_1</name>
    <name evidence="3" type="synonym">rsgA</name>
    <name evidence="6" type="ORF">KSF_009010</name>
</gene>
<dbReference type="GO" id="GO:0019843">
    <property type="term" value="F:rRNA binding"/>
    <property type="evidence" value="ECO:0007669"/>
    <property type="project" value="UniProtKB-KW"/>
</dbReference>
<feature type="binding site" evidence="3">
    <location>
        <position position="297"/>
    </location>
    <ligand>
        <name>Zn(2+)</name>
        <dbReference type="ChEBI" id="CHEBI:29105"/>
    </ligand>
</feature>
<dbReference type="Gene3D" id="2.40.50.140">
    <property type="entry name" value="Nucleic acid-binding proteins"/>
    <property type="match status" value="1"/>
</dbReference>
<proteinExistence type="inferred from homology"/>
<keyword evidence="7" id="KW-1185">Reference proteome</keyword>
<dbReference type="SUPFAM" id="SSF52540">
    <property type="entry name" value="P-loop containing nucleoside triphosphate hydrolases"/>
    <property type="match status" value="1"/>
</dbReference>
<keyword evidence="3" id="KW-0862">Zinc</keyword>
<dbReference type="AlphaFoldDB" id="A0A8J3IE41"/>
<protein>
    <recommendedName>
        <fullName evidence="3">Small ribosomal subunit biogenesis GTPase RsgA</fullName>
        <ecNumber evidence="3">3.6.1.-</ecNumber>
    </recommendedName>
</protein>
<comment type="caution">
    <text evidence="6">The sequence shown here is derived from an EMBL/GenBank/DDBJ whole genome shotgun (WGS) entry which is preliminary data.</text>
</comment>
<dbReference type="RefSeq" id="WP_220201788.1">
    <property type="nucleotide sequence ID" value="NZ_BNJK01000001.1"/>
</dbReference>
<dbReference type="GO" id="GO:0003924">
    <property type="term" value="F:GTPase activity"/>
    <property type="evidence" value="ECO:0007669"/>
    <property type="project" value="UniProtKB-UniRule"/>
</dbReference>
<keyword evidence="3" id="KW-0694">RNA-binding</keyword>
<evidence type="ECO:0000256" key="2">
    <source>
        <dbReference type="ARBA" id="ARBA00023134"/>
    </source>
</evidence>
<sequence length="336" mass="37311">MYLSEPFGSLDRATQGVVFKKSQGHYTVRIDKQNSILCTMSNKLRKRLLYPIANPNSIRPHVVAVKEIEAVDPIAIGDQVRFENAHDGAGMIVEVLPRKNKLVRYATGPRPLEQVIVANVDQVVVVFAAAQPAPNWRMLDRNLAMAEASHIPALICITKADLVQDEAFMEMVRIYQNVGYAVVLTSTVTDQGIEEVRERLRDRTSVFVGMSGVGKTSLLNALQPGLGLRVKEISKATGKGKHTTTHLEMFDLVFGGGVVDTPGMKLFGLWNVNEIDVASLFIEMEPYIGQCRFGIDCSHSHEPGCQIKKAVEAGNVSHQRYESYLRLREYLFAKGK</sequence>
<dbReference type="InterPro" id="IPR012340">
    <property type="entry name" value="NA-bd_OB-fold"/>
</dbReference>
<comment type="similarity">
    <text evidence="3">Belongs to the TRAFAC class YlqF/YawG GTPase family. RsgA subfamily.</text>
</comment>
<evidence type="ECO:0000259" key="5">
    <source>
        <dbReference type="PROSITE" id="PS51721"/>
    </source>
</evidence>
<dbReference type="Pfam" id="PF03193">
    <property type="entry name" value="RsgA_GTPase"/>
    <property type="match status" value="1"/>
</dbReference>
<reference evidence="6" key="1">
    <citation type="submission" date="2020-10" db="EMBL/GenBank/DDBJ databases">
        <title>Taxonomic study of unclassified bacteria belonging to the class Ktedonobacteria.</title>
        <authorList>
            <person name="Yabe S."/>
            <person name="Wang C.M."/>
            <person name="Zheng Y."/>
            <person name="Sakai Y."/>
            <person name="Cavaletti L."/>
            <person name="Monciardini P."/>
            <person name="Donadio S."/>
        </authorList>
    </citation>
    <scope>NUCLEOTIDE SEQUENCE</scope>
    <source>
        <strain evidence="6">ID150040</strain>
    </source>
</reference>
<evidence type="ECO:0000313" key="6">
    <source>
        <dbReference type="EMBL" id="GHO90853.1"/>
    </source>
</evidence>
<keyword evidence="3" id="KW-0479">Metal-binding</keyword>
<dbReference type="PROSITE" id="PS51721">
    <property type="entry name" value="G_CP"/>
    <property type="match status" value="1"/>
</dbReference>
<dbReference type="GO" id="GO:0005525">
    <property type="term" value="F:GTP binding"/>
    <property type="evidence" value="ECO:0007669"/>
    <property type="project" value="UniProtKB-UniRule"/>
</dbReference>
<comment type="subcellular location">
    <subcellularLocation>
        <location evidence="3">Cytoplasm</location>
    </subcellularLocation>
</comment>
<dbReference type="PANTHER" id="PTHR32120">
    <property type="entry name" value="SMALL RIBOSOMAL SUBUNIT BIOGENESIS GTPASE RSGA"/>
    <property type="match status" value="1"/>
</dbReference>
<dbReference type="CDD" id="cd01854">
    <property type="entry name" value="YjeQ_EngC"/>
    <property type="match status" value="1"/>
</dbReference>
<dbReference type="PANTHER" id="PTHR32120:SF11">
    <property type="entry name" value="SMALL RIBOSOMAL SUBUNIT BIOGENESIS GTPASE RSGA 1, MITOCHONDRIAL-RELATED"/>
    <property type="match status" value="1"/>
</dbReference>
<name>A0A8J3IE41_9CHLR</name>
<dbReference type="Gene3D" id="1.10.40.50">
    <property type="entry name" value="Probable gtpase engc, domain 3"/>
    <property type="match status" value="1"/>
</dbReference>
<dbReference type="EC" id="3.6.1.-" evidence="3"/>
<dbReference type="GO" id="GO:0042274">
    <property type="term" value="P:ribosomal small subunit biogenesis"/>
    <property type="evidence" value="ECO:0007669"/>
    <property type="project" value="UniProtKB-UniRule"/>
</dbReference>
<dbReference type="GO" id="GO:0005737">
    <property type="term" value="C:cytoplasm"/>
    <property type="evidence" value="ECO:0007669"/>
    <property type="project" value="UniProtKB-SubCell"/>
</dbReference>
<dbReference type="InterPro" id="IPR010914">
    <property type="entry name" value="RsgA_GTPase_dom"/>
</dbReference>
<dbReference type="HAMAP" id="MF_01820">
    <property type="entry name" value="GTPase_RsgA"/>
    <property type="match status" value="1"/>
</dbReference>
<dbReference type="EMBL" id="BNJK01000001">
    <property type="protein sequence ID" value="GHO90853.1"/>
    <property type="molecule type" value="Genomic_DNA"/>
</dbReference>
<keyword evidence="3" id="KW-0378">Hydrolase</keyword>
<evidence type="ECO:0000256" key="1">
    <source>
        <dbReference type="ARBA" id="ARBA00022741"/>
    </source>
</evidence>
<feature type="binding site" evidence="3">
    <location>
        <begin position="209"/>
        <end position="217"/>
    </location>
    <ligand>
        <name>GTP</name>
        <dbReference type="ChEBI" id="CHEBI:37565"/>
    </ligand>
</feature>
<comment type="cofactor">
    <cofactor evidence="3">
        <name>Zn(2+)</name>
        <dbReference type="ChEBI" id="CHEBI:29105"/>
    </cofactor>
    <text evidence="3">Binds 1 zinc ion per subunit.</text>
</comment>
<comment type="subunit">
    <text evidence="3">Monomer. Associates with 30S ribosomal subunit, binds 16S rRNA.</text>
</comment>
<keyword evidence="3" id="KW-0699">rRNA-binding</keyword>
<dbReference type="Proteomes" id="UP000597444">
    <property type="component" value="Unassembled WGS sequence"/>
</dbReference>
<feature type="binding site" evidence="3">
    <location>
        <position position="291"/>
    </location>
    <ligand>
        <name>Zn(2+)</name>
        <dbReference type="ChEBI" id="CHEBI:29105"/>
    </ligand>
</feature>
<evidence type="ECO:0000256" key="3">
    <source>
        <dbReference type="HAMAP-Rule" id="MF_01820"/>
    </source>
</evidence>
<dbReference type="SUPFAM" id="SSF50249">
    <property type="entry name" value="Nucleic acid-binding proteins"/>
    <property type="match status" value="1"/>
</dbReference>
<dbReference type="PROSITE" id="PS50936">
    <property type="entry name" value="ENGC_GTPASE"/>
    <property type="match status" value="1"/>
</dbReference>
<dbReference type="NCBIfam" id="TIGR00157">
    <property type="entry name" value="ribosome small subunit-dependent GTPase A"/>
    <property type="match status" value="1"/>
</dbReference>
<evidence type="ECO:0000259" key="4">
    <source>
        <dbReference type="PROSITE" id="PS50936"/>
    </source>
</evidence>
<dbReference type="InterPro" id="IPR004881">
    <property type="entry name" value="Ribosome_biogen_GTPase_RsgA"/>
</dbReference>
<keyword evidence="3" id="KW-0690">Ribosome biogenesis</keyword>
<keyword evidence="1 3" id="KW-0547">Nucleotide-binding</keyword>
<feature type="binding site" evidence="3">
    <location>
        <begin position="158"/>
        <end position="161"/>
    </location>
    <ligand>
        <name>GTP</name>
        <dbReference type="ChEBI" id="CHEBI:37565"/>
    </ligand>
</feature>
<comment type="function">
    <text evidence="3">One of several proteins that assist in the late maturation steps of the functional core of the 30S ribosomal subunit. Helps release RbfA from mature subunits. May play a role in the assembly of ribosomal proteins into the subunit. Circularly permuted GTPase that catalyzes slow GTP hydrolysis, GTPase activity is stimulated by the 30S ribosomal subunit.</text>
</comment>
<organism evidence="6 7">
    <name type="scientific">Reticulibacter mediterranei</name>
    <dbReference type="NCBI Taxonomy" id="2778369"/>
    <lineage>
        <taxon>Bacteria</taxon>
        <taxon>Bacillati</taxon>
        <taxon>Chloroflexota</taxon>
        <taxon>Ktedonobacteria</taxon>
        <taxon>Ktedonobacterales</taxon>
        <taxon>Reticulibacteraceae</taxon>
        <taxon>Reticulibacter</taxon>
    </lineage>
</organism>
<keyword evidence="2 3" id="KW-0342">GTP-binding</keyword>
<feature type="domain" description="EngC GTPase" evidence="4">
    <location>
        <begin position="118"/>
        <end position="265"/>
    </location>
</feature>
<dbReference type="GO" id="GO:0046872">
    <property type="term" value="F:metal ion binding"/>
    <property type="evidence" value="ECO:0007669"/>
    <property type="project" value="UniProtKB-KW"/>
</dbReference>
<feature type="binding site" evidence="3">
    <location>
        <position position="299"/>
    </location>
    <ligand>
        <name>Zn(2+)</name>
        <dbReference type="ChEBI" id="CHEBI:29105"/>
    </ligand>
</feature>
<accession>A0A8J3IE41</accession>
<keyword evidence="3" id="KW-0963">Cytoplasm</keyword>
<dbReference type="Gene3D" id="3.40.50.300">
    <property type="entry name" value="P-loop containing nucleotide triphosphate hydrolases"/>
    <property type="match status" value="1"/>
</dbReference>
<feature type="domain" description="CP-type G" evidence="5">
    <location>
        <begin position="112"/>
        <end position="267"/>
    </location>
</feature>
<feature type="binding site" evidence="3">
    <location>
        <position position="305"/>
    </location>
    <ligand>
        <name>Zn(2+)</name>
        <dbReference type="ChEBI" id="CHEBI:29105"/>
    </ligand>
</feature>
<dbReference type="InterPro" id="IPR027417">
    <property type="entry name" value="P-loop_NTPase"/>
</dbReference>
<evidence type="ECO:0000313" key="7">
    <source>
        <dbReference type="Proteomes" id="UP000597444"/>
    </source>
</evidence>